<name>L0P843_PNEJI</name>
<reference evidence="2 3" key="1">
    <citation type="journal article" date="2012" name="MBio">
        <title>De novo assembly of the Pneumocystis jirovecii genome from a single bronchoalveolar lavage fluid specimen from a patient.</title>
        <authorList>
            <person name="Cisse O.H."/>
            <person name="Pagni M."/>
            <person name="Hauser P.M."/>
        </authorList>
    </citation>
    <scope>NUCLEOTIDE SEQUENCE [LARGE SCALE GENOMIC DNA]</scope>
    <source>
        <strain evidence="2 3">SE8</strain>
    </source>
</reference>
<keyword evidence="1" id="KW-0175">Coiled coil</keyword>
<feature type="coiled-coil region" evidence="1">
    <location>
        <begin position="6"/>
        <end position="33"/>
    </location>
</feature>
<dbReference type="EMBL" id="CAKM01000039">
    <property type="protein sequence ID" value="CCJ28264.1"/>
    <property type="molecule type" value="Genomic_DNA"/>
</dbReference>
<dbReference type="AlphaFoldDB" id="L0P843"/>
<dbReference type="VEuPathDB" id="FungiDB:PNEJI1_003645"/>
<gene>
    <name evidence="2" type="ORF">PNEJI1_003645</name>
</gene>
<evidence type="ECO:0000256" key="1">
    <source>
        <dbReference type="SAM" id="Coils"/>
    </source>
</evidence>
<dbReference type="Proteomes" id="UP000010422">
    <property type="component" value="Unassembled WGS sequence"/>
</dbReference>
<sequence>MLKPTRDLAKKLLDDLENKRQVILREISRITINKDFDTACDSILKDLREDGLNETSINLFLKEAKMMKITSERDFLSKERLNLQNSLEKTYPICKNSSIISF</sequence>
<dbReference type="InParanoid" id="L0P843"/>
<proteinExistence type="predicted"/>
<comment type="caution">
    <text evidence="2">The sequence shown here is derived from an EMBL/GenBank/DDBJ whole genome shotgun (WGS) entry which is preliminary data.</text>
</comment>
<protein>
    <submittedName>
        <fullName evidence="2">Uncharacterized protein</fullName>
    </submittedName>
</protein>
<organism evidence="3">
    <name type="scientific">Pneumocystis jirovecii</name>
    <name type="common">Human pneumocystis pneumonia agent</name>
    <dbReference type="NCBI Taxonomy" id="42068"/>
    <lineage>
        <taxon>Eukaryota</taxon>
        <taxon>Fungi</taxon>
        <taxon>Dikarya</taxon>
        <taxon>Ascomycota</taxon>
        <taxon>Taphrinomycotina</taxon>
        <taxon>Pneumocystomycetes</taxon>
        <taxon>Pneumocystaceae</taxon>
        <taxon>Pneumocystis</taxon>
    </lineage>
</organism>
<dbReference type="STRING" id="1209962.L0P843"/>
<accession>L0P843</accession>
<evidence type="ECO:0000313" key="2">
    <source>
        <dbReference type="EMBL" id="CCJ28264.1"/>
    </source>
</evidence>
<evidence type="ECO:0000313" key="3">
    <source>
        <dbReference type="Proteomes" id="UP000010422"/>
    </source>
</evidence>